<dbReference type="PROSITE" id="PS50082">
    <property type="entry name" value="WD_REPEATS_2"/>
    <property type="match status" value="1"/>
</dbReference>
<dbReference type="InterPro" id="IPR051179">
    <property type="entry name" value="WD_repeat_multifunction"/>
</dbReference>
<evidence type="ECO:0000256" key="2">
    <source>
        <dbReference type="ARBA" id="ARBA00022737"/>
    </source>
</evidence>
<dbReference type="Pfam" id="PF00400">
    <property type="entry name" value="WD40"/>
    <property type="match status" value="3"/>
</dbReference>
<dbReference type="GeneID" id="10499219"/>
<proteinExistence type="predicted"/>
<evidence type="ECO:0000256" key="1">
    <source>
        <dbReference type="ARBA" id="ARBA00022574"/>
    </source>
</evidence>
<reference evidence="5" key="1">
    <citation type="journal article" date="2011" name="Genome Biol.">
        <title>Comparative genomics of the social amoebae Dictyostelium discoideum and Dictyostelium purpureum.</title>
        <authorList>
            <consortium name="US DOE Joint Genome Institute (JGI-PGF)"/>
            <person name="Sucgang R."/>
            <person name="Kuo A."/>
            <person name="Tian X."/>
            <person name="Salerno W."/>
            <person name="Parikh A."/>
            <person name="Feasley C.L."/>
            <person name="Dalin E."/>
            <person name="Tu H."/>
            <person name="Huang E."/>
            <person name="Barry K."/>
            <person name="Lindquist E."/>
            <person name="Shapiro H."/>
            <person name="Bruce D."/>
            <person name="Schmutz J."/>
            <person name="Salamov A."/>
            <person name="Fey P."/>
            <person name="Gaudet P."/>
            <person name="Anjard C."/>
            <person name="Babu M.M."/>
            <person name="Basu S."/>
            <person name="Bushmanova Y."/>
            <person name="van der Wel H."/>
            <person name="Katoh-Kurasawa M."/>
            <person name="Dinh C."/>
            <person name="Coutinho P.M."/>
            <person name="Saito T."/>
            <person name="Elias M."/>
            <person name="Schaap P."/>
            <person name="Kay R.R."/>
            <person name="Henrissat B."/>
            <person name="Eichinger L."/>
            <person name="Rivero F."/>
            <person name="Putnam N.H."/>
            <person name="West C.M."/>
            <person name="Loomis W.F."/>
            <person name="Chisholm R.L."/>
            <person name="Shaulsky G."/>
            <person name="Strassmann J.E."/>
            <person name="Queller D.C."/>
            <person name="Kuspa A."/>
            <person name="Grigoriev I.V."/>
        </authorList>
    </citation>
    <scope>NUCLEOTIDE SEQUENCE [LARGE SCALE GENOMIC DNA]</scope>
    <source>
        <strain evidence="5">QSDP1</strain>
    </source>
</reference>
<dbReference type="STRING" id="5786.F0ZE51"/>
<dbReference type="eggNOG" id="KOG0263">
    <property type="taxonomic scope" value="Eukaryota"/>
</dbReference>
<dbReference type="SUPFAM" id="SSF50978">
    <property type="entry name" value="WD40 repeat-like"/>
    <property type="match status" value="2"/>
</dbReference>
<protein>
    <submittedName>
        <fullName evidence="4">Uncharacterized protein</fullName>
    </submittedName>
</protein>
<dbReference type="InterPro" id="IPR036322">
    <property type="entry name" value="WD40_repeat_dom_sf"/>
</dbReference>
<sequence length="772" mass="87646">MDNCLEITKTFGVGSSRYISCLPFSFKTSQDLRANIVHDSILEKEPLDKSYILTVPIGGGIVHWDIRSKKRLPSPNIYKQLHSDVITCLIRVKPIPPSHINNSDNITYWFNNYFHISSSYSGEIGIWDSEWNQVLKYQIPAFEKEISSSNKIMHISIDESYESFPIVRLAVSNEHGNCNISILQLDFSEYLNSYNDSSIQQKGSIKIKLENEFSNKLLFFGEMVDSNHFIAIQQDVGKEGFQESRTLKIGDKIINIYKFDCTTGEIVNELKEVRGSECILLVKNQEYYNGDGNKTIALSRNRTIEVLDFQDKQMKHVKSIQCEGSGLMRDLLFYQDMLLVPCSNSDLLLYSTSNEKLVSKWKSNNYGVVYSLKWSIPGRRLWVFDESGIHSIYLKQSSTGEDIKLIEEVNENDIENYTLLYHQITCCGIDSNEDGSLVACGDFLGNIMIWESNESHPDKPLKEYCFGIPIRSLSWGGGDESILIGLMDGSLMHWNLLKPINTNDSEGEPLNPSLISSLQDSITCIQWEKENTNNNIKESSTSSNKSIVAVGTTGGHLNIFKRIINKNTNREEFVLEWSCLAHQPSTGPQDLRFGSINKFAEIWSLTFHPTNNNIVATCSEDQTTIIWNRVTGEKVKTLTGHTTAVTCVDWQAIVKHNDVGNAFNILATCADDQTVRIWNTDDWKEILILNTNDIGEWHTVTYLSLVINENRNPLVVCATQNGWIFVWDSILGKKIYSKRTHLGSIEGLRWNKISNTLISCSSDCLIHVYKIE</sequence>
<dbReference type="Proteomes" id="UP000001064">
    <property type="component" value="Unassembled WGS sequence"/>
</dbReference>
<dbReference type="KEGG" id="dpp:DICPUDRAFT_97144"/>
<keyword evidence="5" id="KW-1185">Reference proteome</keyword>
<dbReference type="PANTHER" id="PTHR19857:SF8">
    <property type="entry name" value="ANGIO-ASSOCIATED MIGRATORY CELL PROTEIN"/>
    <property type="match status" value="1"/>
</dbReference>
<dbReference type="InParanoid" id="F0ZE51"/>
<dbReference type="Gene3D" id="2.130.10.10">
    <property type="entry name" value="YVTN repeat-like/Quinoprotein amine dehydrogenase"/>
    <property type="match status" value="4"/>
</dbReference>
<dbReference type="SMART" id="SM00320">
    <property type="entry name" value="WD40"/>
    <property type="match status" value="7"/>
</dbReference>
<gene>
    <name evidence="4" type="ORF">DICPUDRAFT_97144</name>
</gene>
<feature type="repeat" description="WD" evidence="3">
    <location>
        <begin position="638"/>
        <end position="688"/>
    </location>
</feature>
<keyword evidence="1 3" id="KW-0853">WD repeat</keyword>
<name>F0ZE51_DICPU</name>
<dbReference type="RefSeq" id="XP_003285702.1">
    <property type="nucleotide sequence ID" value="XM_003285654.1"/>
</dbReference>
<dbReference type="OrthoDB" id="2096344at2759"/>
<dbReference type="EMBL" id="GL870991">
    <property type="protein sequence ID" value="EGC37763.1"/>
    <property type="molecule type" value="Genomic_DNA"/>
</dbReference>
<dbReference type="InterPro" id="IPR001680">
    <property type="entry name" value="WD40_rpt"/>
</dbReference>
<organism evidence="4 5">
    <name type="scientific">Dictyostelium purpureum</name>
    <name type="common">Slime mold</name>
    <dbReference type="NCBI Taxonomy" id="5786"/>
    <lineage>
        <taxon>Eukaryota</taxon>
        <taxon>Amoebozoa</taxon>
        <taxon>Evosea</taxon>
        <taxon>Eumycetozoa</taxon>
        <taxon>Dictyostelia</taxon>
        <taxon>Dictyosteliales</taxon>
        <taxon>Dictyosteliaceae</taxon>
        <taxon>Dictyostelium</taxon>
    </lineage>
</organism>
<keyword evidence="2" id="KW-0677">Repeat</keyword>
<dbReference type="PANTHER" id="PTHR19857">
    <property type="entry name" value="MITOCHONDRIAL DIVISION PROTEIN 1-RELATED"/>
    <property type="match status" value="1"/>
</dbReference>
<accession>F0ZE51</accession>
<evidence type="ECO:0000313" key="5">
    <source>
        <dbReference type="Proteomes" id="UP000001064"/>
    </source>
</evidence>
<dbReference type="AlphaFoldDB" id="F0ZE51"/>
<dbReference type="VEuPathDB" id="AmoebaDB:DICPUDRAFT_97144"/>
<evidence type="ECO:0000313" key="4">
    <source>
        <dbReference type="EMBL" id="EGC37763.1"/>
    </source>
</evidence>
<dbReference type="InterPro" id="IPR015943">
    <property type="entry name" value="WD40/YVTN_repeat-like_dom_sf"/>
</dbReference>
<dbReference type="OMA" id="FAEIWSL"/>
<evidence type="ECO:0000256" key="3">
    <source>
        <dbReference type="PROSITE-ProRule" id="PRU00221"/>
    </source>
</evidence>